<name>L9WBB8_9EURY</name>
<dbReference type="Proteomes" id="UP000011661">
    <property type="component" value="Unassembled WGS sequence"/>
</dbReference>
<feature type="region of interest" description="Disordered" evidence="1">
    <location>
        <begin position="55"/>
        <end position="95"/>
    </location>
</feature>
<dbReference type="AlphaFoldDB" id="L9WBB8"/>
<evidence type="ECO:0000256" key="1">
    <source>
        <dbReference type="SAM" id="MobiDB-lite"/>
    </source>
</evidence>
<dbReference type="eggNOG" id="arCOG13381">
    <property type="taxonomic scope" value="Archaea"/>
</dbReference>
<dbReference type="EMBL" id="AOHX01000034">
    <property type="protein sequence ID" value="ELY45593.1"/>
    <property type="molecule type" value="Genomic_DNA"/>
</dbReference>
<protein>
    <submittedName>
        <fullName evidence="2">Uncharacterized protein</fullName>
    </submittedName>
</protein>
<accession>L9WBB8</accession>
<organism evidence="2 3">
    <name type="scientific">Natronorubrum sulfidifaciens JCM 14089</name>
    <dbReference type="NCBI Taxonomy" id="1230460"/>
    <lineage>
        <taxon>Archaea</taxon>
        <taxon>Methanobacteriati</taxon>
        <taxon>Methanobacteriota</taxon>
        <taxon>Stenosarchaea group</taxon>
        <taxon>Halobacteria</taxon>
        <taxon>Halobacteriales</taxon>
        <taxon>Natrialbaceae</taxon>
        <taxon>Natronorubrum</taxon>
    </lineage>
</organism>
<keyword evidence="3" id="KW-1185">Reference proteome</keyword>
<sequence>MAYGRHEHELEATISTFCTAIRDRRRPTQDLAPKSRRRGRTALWRVRISRLPEHQADAELAGRAEDGPPRRTVELQGLGGGPRRRTARGRGPMSPNSLLAGLTVAAGQSTRCDVCGATLRPNDYVELLALEGDDLEPVVTRCSHCARGAVRAGTERECVLVVGSARGIDRRRWSLAAGAFGRRDHRPERIADHNPA</sequence>
<comment type="caution">
    <text evidence="2">The sequence shown here is derived from an EMBL/GenBank/DDBJ whole genome shotgun (WGS) entry which is preliminary data.</text>
</comment>
<gene>
    <name evidence="2" type="ORF">C495_08070</name>
</gene>
<evidence type="ECO:0000313" key="3">
    <source>
        <dbReference type="Proteomes" id="UP000011661"/>
    </source>
</evidence>
<evidence type="ECO:0000313" key="2">
    <source>
        <dbReference type="EMBL" id="ELY45593.1"/>
    </source>
</evidence>
<feature type="compositionally biased region" description="Basic and acidic residues" evidence="1">
    <location>
        <begin position="55"/>
        <end position="73"/>
    </location>
</feature>
<dbReference type="PATRIC" id="fig|1230460.4.peg.1631"/>
<proteinExistence type="predicted"/>
<reference evidence="2 3" key="1">
    <citation type="journal article" date="2014" name="PLoS Genet.">
        <title>Phylogenetically driven sequencing of extremely halophilic archaea reveals strategies for static and dynamic osmo-response.</title>
        <authorList>
            <person name="Becker E.A."/>
            <person name="Seitzer P.M."/>
            <person name="Tritt A."/>
            <person name="Larsen D."/>
            <person name="Krusor M."/>
            <person name="Yao A.I."/>
            <person name="Wu D."/>
            <person name="Madern D."/>
            <person name="Eisen J.A."/>
            <person name="Darling A.E."/>
            <person name="Facciotti M.T."/>
        </authorList>
    </citation>
    <scope>NUCLEOTIDE SEQUENCE [LARGE SCALE GENOMIC DNA]</scope>
    <source>
        <strain evidence="2 3">JCM 14089</strain>
    </source>
</reference>